<evidence type="ECO:0000313" key="3">
    <source>
        <dbReference type="Proteomes" id="UP000572007"/>
    </source>
</evidence>
<dbReference type="AlphaFoldDB" id="A0A846W1F4"/>
<keyword evidence="3" id="KW-1185">Reference proteome</keyword>
<dbReference type="Proteomes" id="UP000572007">
    <property type="component" value="Unassembled WGS sequence"/>
</dbReference>
<comment type="caution">
    <text evidence="2">The sequence shown here is derived from an EMBL/GenBank/DDBJ whole genome shotgun (WGS) entry which is preliminary data.</text>
</comment>
<organism evidence="2 3">
    <name type="scientific">Nocardia coubleae</name>
    <dbReference type="NCBI Taxonomy" id="356147"/>
    <lineage>
        <taxon>Bacteria</taxon>
        <taxon>Bacillati</taxon>
        <taxon>Actinomycetota</taxon>
        <taxon>Actinomycetes</taxon>
        <taxon>Mycobacteriales</taxon>
        <taxon>Nocardiaceae</taxon>
        <taxon>Nocardia</taxon>
    </lineage>
</organism>
<name>A0A846W1F4_9NOCA</name>
<sequence length="851" mass="93018">MKWPWSSGDKERGNAEKRAPAQPAGPAQPPVGKPLSIADQARARLTMIETFLGRPGTPITPELRQRLHDDLVEAASTLPDATIRLLPTVEKRCGLTDDTVQLIFRAWLRRPDAGAFAETWSIAAGLMKAVTGVSQPSSLCVWFGDAVRAEDPDVSPEFRAIATAHLTELVDAQFEKYAFSGGSSVEWQVMYALGPGTRAEWYRRFGDRAAARGDKAGARRRYALAERFGGDSAAQPSRSPTRPGYTTGPSRRADHQPPRATSARLGFEMGSAPVTVSPPRKEPPTPARPPTPEPAASSTPSRQTPVDVSRKLLLAASDVMHGRSGAPRLADSPPQSVEQPLRMAVLFVTALSRLREGDQAAAEAELREIIREPAELPADEDMHANAHLVLGLLLQDSRLLAAGVRQLRDRHGDRWASVSMVDQEAISTMRARAAAREAAAADTPEASDLDPAQLRHARANLAEATRSALISRAEEANASLARVRRIIGVARGGQAAELTRIADRIGDIAAGSDPSSPPPSARLALTALRQDGVIRPWTQPAMRLWEKYDPGDLVSVHHRAIAEHAKAYYLELEGDHTAFLHWDAALRHWATLYDSAEFWESMRGHLGEVMSDVTPPELERAIDRVRADLPEQLLEPHATRIRTLWQKQPARARAHMRTIRTAPFPETVKSATRSRGGYEAEVAVRRLAKAGSEGQALDLVAAWLRVDPDSVQLAEAALDIGIDHMQARQNISAQMYPARLLLDRITEMTAPINDTLGLTRSRTTATTTQQWSAAVSAADRSAYAAKLARHEFWFGTCLMFIAFDQRHQMSALRLCGEAAGHFRWAIGLGLPDLPPYDSVRELLATASIGER</sequence>
<evidence type="ECO:0000313" key="2">
    <source>
        <dbReference type="EMBL" id="NKX86961.1"/>
    </source>
</evidence>
<feature type="region of interest" description="Disordered" evidence="1">
    <location>
        <begin position="1"/>
        <end position="34"/>
    </location>
</feature>
<gene>
    <name evidence="2" type="ORF">HGA10_06500</name>
</gene>
<accession>A0A846W1F4</accession>
<dbReference type="RefSeq" id="WP_067639531.1">
    <property type="nucleotide sequence ID" value="NZ_JAAXOM010000001.1"/>
</dbReference>
<feature type="compositionally biased region" description="Pro residues" evidence="1">
    <location>
        <begin position="284"/>
        <end position="293"/>
    </location>
</feature>
<feature type="region of interest" description="Disordered" evidence="1">
    <location>
        <begin position="226"/>
        <end position="307"/>
    </location>
</feature>
<dbReference type="EMBL" id="JAAXOM010000001">
    <property type="protein sequence ID" value="NKX86961.1"/>
    <property type="molecule type" value="Genomic_DNA"/>
</dbReference>
<proteinExistence type="predicted"/>
<protein>
    <submittedName>
        <fullName evidence="2">Uncharacterized protein</fullName>
    </submittedName>
</protein>
<evidence type="ECO:0000256" key="1">
    <source>
        <dbReference type="SAM" id="MobiDB-lite"/>
    </source>
</evidence>
<feature type="compositionally biased region" description="Basic and acidic residues" evidence="1">
    <location>
        <begin position="8"/>
        <end position="19"/>
    </location>
</feature>
<reference evidence="2 3" key="1">
    <citation type="submission" date="2020-04" db="EMBL/GenBank/DDBJ databases">
        <title>MicrobeNet Type strains.</title>
        <authorList>
            <person name="Nicholson A.C."/>
        </authorList>
    </citation>
    <scope>NUCLEOTIDE SEQUENCE [LARGE SCALE GENOMIC DNA]</scope>
    <source>
        <strain evidence="2 3">DSM 44960</strain>
    </source>
</reference>